<dbReference type="RefSeq" id="WP_111594683.1">
    <property type="nucleotide sequence ID" value="NZ_QLMA01000009.1"/>
</dbReference>
<keyword evidence="3" id="KW-1185">Reference proteome</keyword>
<gene>
    <name evidence="2" type="ORF">CLV59_109140</name>
</gene>
<proteinExistence type="predicted"/>
<organism evidence="2 3">
    <name type="scientific">Chitinophaga dinghuensis</name>
    <dbReference type="NCBI Taxonomy" id="1539050"/>
    <lineage>
        <taxon>Bacteria</taxon>
        <taxon>Pseudomonadati</taxon>
        <taxon>Bacteroidota</taxon>
        <taxon>Chitinophagia</taxon>
        <taxon>Chitinophagales</taxon>
        <taxon>Chitinophagaceae</taxon>
        <taxon>Chitinophaga</taxon>
    </lineage>
</organism>
<feature type="region of interest" description="Disordered" evidence="1">
    <location>
        <begin position="102"/>
        <end position="121"/>
    </location>
</feature>
<dbReference type="AlphaFoldDB" id="A0A327VP36"/>
<dbReference type="Proteomes" id="UP000249819">
    <property type="component" value="Unassembled WGS sequence"/>
</dbReference>
<name>A0A327VP36_9BACT</name>
<reference evidence="2 3" key="1">
    <citation type="submission" date="2018-06" db="EMBL/GenBank/DDBJ databases">
        <title>Genomic Encyclopedia of Archaeal and Bacterial Type Strains, Phase II (KMG-II): from individual species to whole genera.</title>
        <authorList>
            <person name="Goeker M."/>
        </authorList>
    </citation>
    <scope>NUCLEOTIDE SEQUENCE [LARGE SCALE GENOMIC DNA]</scope>
    <source>
        <strain evidence="2 3">DSM 29821</strain>
    </source>
</reference>
<dbReference type="OrthoDB" id="1439818at2"/>
<comment type="caution">
    <text evidence="2">The sequence shown here is derived from an EMBL/GenBank/DDBJ whole genome shotgun (WGS) entry which is preliminary data.</text>
</comment>
<evidence type="ECO:0000256" key="1">
    <source>
        <dbReference type="SAM" id="MobiDB-lite"/>
    </source>
</evidence>
<accession>A0A327VP36</accession>
<evidence type="ECO:0000313" key="3">
    <source>
        <dbReference type="Proteomes" id="UP000249819"/>
    </source>
</evidence>
<protein>
    <submittedName>
        <fullName evidence="2">Uncharacterized protein</fullName>
    </submittedName>
</protein>
<sequence>MSSVFGDFIGNVINQIKQGIPSQITVLQDFGQLEQFDPATGPKITLPCVLVDLKEFTWEDLSNNIQIGHGFLQVRIGIDPEVGTVAQYYELQQQVHQSLQGSSVGASSGLHRRSNNTEGRNNKYSVTVVRYEFTIRDTVTKKTSINVPSPVPVVNKM</sequence>
<dbReference type="EMBL" id="QLMA01000009">
    <property type="protein sequence ID" value="RAJ75526.1"/>
    <property type="molecule type" value="Genomic_DNA"/>
</dbReference>
<evidence type="ECO:0000313" key="2">
    <source>
        <dbReference type="EMBL" id="RAJ75526.1"/>
    </source>
</evidence>